<dbReference type="Proteomes" id="UP000565441">
    <property type="component" value="Unassembled WGS sequence"/>
</dbReference>
<protein>
    <submittedName>
        <fullName evidence="2">Uncharacterized protein</fullName>
    </submittedName>
</protein>
<evidence type="ECO:0000313" key="3">
    <source>
        <dbReference type="Proteomes" id="UP000565441"/>
    </source>
</evidence>
<comment type="caution">
    <text evidence="2">The sequence shown here is derived from an EMBL/GenBank/DDBJ whole genome shotgun (WGS) entry which is preliminary data.</text>
</comment>
<sequence length="159" mass="17937">MSTRAQQAIQGGRNERFNTRMLKTFGVTSAEERGYQVCFMLQWSSWLSHTRPLPPTLEELQADLERQQRVRANVALIEARDREERAQMLRLQATPPGTYHVSQKVAGQQATSQPPSEGPQKVQAASEPPQKPETPLPKMAGSDTYEPEPWAPRARTRGE</sequence>
<dbReference type="OrthoDB" id="10255576at2759"/>
<organism evidence="2 3">
    <name type="scientific">Tricholomella constricta</name>
    <dbReference type="NCBI Taxonomy" id="117010"/>
    <lineage>
        <taxon>Eukaryota</taxon>
        <taxon>Fungi</taxon>
        <taxon>Dikarya</taxon>
        <taxon>Basidiomycota</taxon>
        <taxon>Agaricomycotina</taxon>
        <taxon>Agaricomycetes</taxon>
        <taxon>Agaricomycetidae</taxon>
        <taxon>Agaricales</taxon>
        <taxon>Tricholomatineae</taxon>
        <taxon>Lyophyllaceae</taxon>
        <taxon>Tricholomella</taxon>
    </lineage>
</organism>
<dbReference type="EMBL" id="JAACJP010000017">
    <property type="protein sequence ID" value="KAF5379212.1"/>
    <property type="molecule type" value="Genomic_DNA"/>
</dbReference>
<dbReference type="PANTHER" id="PTHR32470:SF2">
    <property type="entry name" value="NADH DEHYDROGENASE [UBIQUINONE] 1 ALPHA SUBCOMPLEX ASSEMBLY FACTOR 2"/>
    <property type="match status" value="1"/>
</dbReference>
<gene>
    <name evidence="2" type="ORF">D9615_005888</name>
</gene>
<evidence type="ECO:0000256" key="1">
    <source>
        <dbReference type="SAM" id="MobiDB-lite"/>
    </source>
</evidence>
<dbReference type="AlphaFoldDB" id="A0A8H5H9I2"/>
<dbReference type="GO" id="GO:0032981">
    <property type="term" value="P:mitochondrial respiratory chain complex I assembly"/>
    <property type="evidence" value="ECO:0007669"/>
    <property type="project" value="TreeGrafter"/>
</dbReference>
<feature type="compositionally biased region" description="Polar residues" evidence="1">
    <location>
        <begin position="105"/>
        <end position="115"/>
    </location>
</feature>
<dbReference type="PANTHER" id="PTHR32470">
    <property type="entry name" value="ADH DEHYDROGENASE [UBIQUINONE] 1 ALPHA SUBCOMPLEX ASSEMBLY FACTOR 2"/>
    <property type="match status" value="1"/>
</dbReference>
<keyword evidence="3" id="KW-1185">Reference proteome</keyword>
<accession>A0A8H5H9I2</accession>
<proteinExistence type="predicted"/>
<dbReference type="InterPro" id="IPR052618">
    <property type="entry name" value="ComplexI_NDUFA12"/>
</dbReference>
<evidence type="ECO:0000313" key="2">
    <source>
        <dbReference type="EMBL" id="KAF5379212.1"/>
    </source>
</evidence>
<feature type="region of interest" description="Disordered" evidence="1">
    <location>
        <begin position="90"/>
        <end position="159"/>
    </location>
</feature>
<reference evidence="2 3" key="1">
    <citation type="journal article" date="2020" name="ISME J.">
        <title>Uncovering the hidden diversity of litter-decomposition mechanisms in mushroom-forming fungi.</title>
        <authorList>
            <person name="Floudas D."/>
            <person name="Bentzer J."/>
            <person name="Ahren D."/>
            <person name="Johansson T."/>
            <person name="Persson P."/>
            <person name="Tunlid A."/>
        </authorList>
    </citation>
    <scope>NUCLEOTIDE SEQUENCE [LARGE SCALE GENOMIC DNA]</scope>
    <source>
        <strain evidence="2 3">CBS 661.87</strain>
    </source>
</reference>
<name>A0A8H5H9I2_9AGAR</name>
<dbReference type="GO" id="GO:0005739">
    <property type="term" value="C:mitochondrion"/>
    <property type="evidence" value="ECO:0007669"/>
    <property type="project" value="TreeGrafter"/>
</dbReference>